<proteinExistence type="predicted"/>
<dbReference type="Proteomes" id="UP000821866">
    <property type="component" value="Chromosome 10"/>
</dbReference>
<keyword evidence="3" id="KW-1185">Reference proteome</keyword>
<accession>A0A9J6ET43</accession>
<sequence>MPGHVAPGPVNAPTATQTPPAGVLAAEHAMLASASLSLGSGTIFFQPANASASFHRTFTATPVLSLCKLSLPCPNSRRYCQLWQRERHLATIKVSDPIYVSHREAPEALLASPRGQSGAQQSAPPADLKRLDPTKPRPSVKAHYQPHVDQEYANLRLLLRVAAELLPHENQLRSICLQAGSVHPQSSHNG</sequence>
<reference evidence="2" key="2">
    <citation type="submission" date="2021-09" db="EMBL/GenBank/DDBJ databases">
        <authorList>
            <person name="Jia N."/>
            <person name="Wang J."/>
            <person name="Shi W."/>
            <person name="Du L."/>
            <person name="Sun Y."/>
            <person name="Zhan W."/>
            <person name="Jiang J."/>
            <person name="Wang Q."/>
            <person name="Zhang B."/>
            <person name="Ji P."/>
            <person name="Sakyi L.B."/>
            <person name="Cui X."/>
            <person name="Yuan T."/>
            <person name="Jiang B."/>
            <person name="Yang W."/>
            <person name="Lam T.T.-Y."/>
            <person name="Chang Q."/>
            <person name="Ding S."/>
            <person name="Wang X."/>
            <person name="Zhu J."/>
            <person name="Ruan X."/>
            <person name="Zhao L."/>
            <person name="Wei J."/>
            <person name="Que T."/>
            <person name="Du C."/>
            <person name="Cheng J."/>
            <person name="Dai P."/>
            <person name="Han X."/>
            <person name="Huang E."/>
            <person name="Gao Y."/>
            <person name="Liu J."/>
            <person name="Shao H."/>
            <person name="Ye R."/>
            <person name="Li L."/>
            <person name="Wei W."/>
            <person name="Wang X."/>
            <person name="Wang C."/>
            <person name="Huo Q."/>
            <person name="Li W."/>
            <person name="Guo W."/>
            <person name="Chen H."/>
            <person name="Chen S."/>
            <person name="Zhou L."/>
            <person name="Zhou L."/>
            <person name="Ni X."/>
            <person name="Tian J."/>
            <person name="Zhou Y."/>
            <person name="Sheng Y."/>
            <person name="Liu T."/>
            <person name="Pan Y."/>
            <person name="Xia L."/>
            <person name="Li J."/>
            <person name="Zhao F."/>
            <person name="Cao W."/>
        </authorList>
    </citation>
    <scope>NUCLEOTIDE SEQUENCE</scope>
    <source>
        <strain evidence="2">Rmic-2018</strain>
        <tissue evidence="2">Larvae</tissue>
    </source>
</reference>
<organism evidence="2 3">
    <name type="scientific">Rhipicephalus microplus</name>
    <name type="common">Cattle tick</name>
    <name type="synonym">Boophilus microplus</name>
    <dbReference type="NCBI Taxonomy" id="6941"/>
    <lineage>
        <taxon>Eukaryota</taxon>
        <taxon>Metazoa</taxon>
        <taxon>Ecdysozoa</taxon>
        <taxon>Arthropoda</taxon>
        <taxon>Chelicerata</taxon>
        <taxon>Arachnida</taxon>
        <taxon>Acari</taxon>
        <taxon>Parasitiformes</taxon>
        <taxon>Ixodida</taxon>
        <taxon>Ixodoidea</taxon>
        <taxon>Ixodidae</taxon>
        <taxon>Rhipicephalinae</taxon>
        <taxon>Rhipicephalus</taxon>
        <taxon>Boophilus</taxon>
    </lineage>
</organism>
<gene>
    <name evidence="2" type="ORF">HPB51_013332</name>
</gene>
<comment type="caution">
    <text evidence="2">The sequence shown here is derived from an EMBL/GenBank/DDBJ whole genome shotgun (WGS) entry which is preliminary data.</text>
</comment>
<evidence type="ECO:0000313" key="2">
    <source>
        <dbReference type="EMBL" id="KAH8037542.1"/>
    </source>
</evidence>
<reference evidence="2" key="1">
    <citation type="journal article" date="2020" name="Cell">
        <title>Large-Scale Comparative Analyses of Tick Genomes Elucidate Their Genetic Diversity and Vector Capacities.</title>
        <authorList>
            <consortium name="Tick Genome and Microbiome Consortium (TIGMIC)"/>
            <person name="Jia N."/>
            <person name="Wang J."/>
            <person name="Shi W."/>
            <person name="Du L."/>
            <person name="Sun Y."/>
            <person name="Zhan W."/>
            <person name="Jiang J.F."/>
            <person name="Wang Q."/>
            <person name="Zhang B."/>
            <person name="Ji P."/>
            <person name="Bell-Sakyi L."/>
            <person name="Cui X.M."/>
            <person name="Yuan T.T."/>
            <person name="Jiang B.G."/>
            <person name="Yang W.F."/>
            <person name="Lam T.T."/>
            <person name="Chang Q.C."/>
            <person name="Ding S.J."/>
            <person name="Wang X.J."/>
            <person name="Zhu J.G."/>
            <person name="Ruan X.D."/>
            <person name="Zhao L."/>
            <person name="Wei J.T."/>
            <person name="Ye R.Z."/>
            <person name="Que T.C."/>
            <person name="Du C.H."/>
            <person name="Zhou Y.H."/>
            <person name="Cheng J.X."/>
            <person name="Dai P.F."/>
            <person name="Guo W.B."/>
            <person name="Han X.H."/>
            <person name="Huang E.J."/>
            <person name="Li L.F."/>
            <person name="Wei W."/>
            <person name="Gao Y.C."/>
            <person name="Liu J.Z."/>
            <person name="Shao H.Z."/>
            <person name="Wang X."/>
            <person name="Wang C.C."/>
            <person name="Yang T.C."/>
            <person name="Huo Q.B."/>
            <person name="Li W."/>
            <person name="Chen H.Y."/>
            <person name="Chen S.E."/>
            <person name="Zhou L.G."/>
            <person name="Ni X.B."/>
            <person name="Tian J.H."/>
            <person name="Sheng Y."/>
            <person name="Liu T."/>
            <person name="Pan Y.S."/>
            <person name="Xia L.Y."/>
            <person name="Li J."/>
            <person name="Zhao F."/>
            <person name="Cao W.C."/>
        </authorList>
    </citation>
    <scope>NUCLEOTIDE SEQUENCE</scope>
    <source>
        <strain evidence="2">Rmic-2018</strain>
    </source>
</reference>
<protein>
    <submittedName>
        <fullName evidence="2">Uncharacterized protein</fullName>
    </submittedName>
</protein>
<dbReference type="AlphaFoldDB" id="A0A9J6ET43"/>
<name>A0A9J6ET43_RHIMP</name>
<feature type="region of interest" description="Disordered" evidence="1">
    <location>
        <begin position="110"/>
        <end position="143"/>
    </location>
</feature>
<feature type="compositionally biased region" description="Polar residues" evidence="1">
    <location>
        <begin position="114"/>
        <end position="123"/>
    </location>
</feature>
<evidence type="ECO:0000313" key="3">
    <source>
        <dbReference type="Proteomes" id="UP000821866"/>
    </source>
</evidence>
<evidence type="ECO:0000256" key="1">
    <source>
        <dbReference type="SAM" id="MobiDB-lite"/>
    </source>
</evidence>
<dbReference type="EMBL" id="JABSTU010000002">
    <property type="protein sequence ID" value="KAH8037542.1"/>
    <property type="molecule type" value="Genomic_DNA"/>
</dbReference>